<evidence type="ECO:0000313" key="12">
    <source>
        <dbReference type="Proteomes" id="UP001472677"/>
    </source>
</evidence>
<keyword evidence="12" id="KW-1185">Reference proteome</keyword>
<comment type="catalytic activity">
    <reaction evidence="8">
        <text>L-seryl-[protein] + ATP = O-phospho-L-seryl-[protein] + ADP + H(+)</text>
        <dbReference type="Rhea" id="RHEA:17989"/>
        <dbReference type="Rhea" id="RHEA-COMP:9863"/>
        <dbReference type="Rhea" id="RHEA-COMP:11604"/>
        <dbReference type="ChEBI" id="CHEBI:15378"/>
        <dbReference type="ChEBI" id="CHEBI:29999"/>
        <dbReference type="ChEBI" id="CHEBI:30616"/>
        <dbReference type="ChEBI" id="CHEBI:83421"/>
        <dbReference type="ChEBI" id="CHEBI:456216"/>
        <dbReference type="EC" id="2.7.11.1"/>
    </reaction>
</comment>
<organism evidence="11 12">
    <name type="scientific">Hibiscus sabdariffa</name>
    <name type="common">roselle</name>
    <dbReference type="NCBI Taxonomy" id="183260"/>
    <lineage>
        <taxon>Eukaryota</taxon>
        <taxon>Viridiplantae</taxon>
        <taxon>Streptophyta</taxon>
        <taxon>Embryophyta</taxon>
        <taxon>Tracheophyta</taxon>
        <taxon>Spermatophyta</taxon>
        <taxon>Magnoliopsida</taxon>
        <taxon>eudicotyledons</taxon>
        <taxon>Gunneridae</taxon>
        <taxon>Pentapetalae</taxon>
        <taxon>rosids</taxon>
        <taxon>malvids</taxon>
        <taxon>Malvales</taxon>
        <taxon>Malvaceae</taxon>
        <taxon>Malvoideae</taxon>
        <taxon>Hibiscus</taxon>
    </lineage>
</organism>
<reference evidence="11 12" key="1">
    <citation type="journal article" date="2024" name="G3 (Bethesda)">
        <title>Genome assembly of Hibiscus sabdariffa L. provides insights into metabolisms of medicinal natural products.</title>
        <authorList>
            <person name="Kim T."/>
        </authorList>
    </citation>
    <scope>NUCLEOTIDE SEQUENCE [LARGE SCALE GENOMIC DNA]</scope>
    <source>
        <strain evidence="11">TK-2024</strain>
        <tissue evidence="11">Old leaves</tissue>
    </source>
</reference>
<dbReference type="Pfam" id="PF00069">
    <property type="entry name" value="Pkinase"/>
    <property type="match status" value="1"/>
</dbReference>
<keyword evidence="2" id="KW-0723">Serine/threonine-protein kinase</keyword>
<evidence type="ECO:0000256" key="1">
    <source>
        <dbReference type="ARBA" id="ARBA00012513"/>
    </source>
</evidence>
<proteinExistence type="predicted"/>
<protein>
    <recommendedName>
        <fullName evidence="1">non-specific serine/threonine protein kinase</fullName>
        <ecNumber evidence="1">2.7.11.1</ecNumber>
    </recommendedName>
</protein>
<dbReference type="PANTHER" id="PTHR48005">
    <property type="entry name" value="LEUCINE RICH REPEAT KINASE 2"/>
    <property type="match status" value="1"/>
</dbReference>
<dbReference type="Gene3D" id="1.10.510.10">
    <property type="entry name" value="Transferase(Phosphotransferase) domain 1"/>
    <property type="match status" value="1"/>
</dbReference>
<sequence>MFLIYEYMARGSLLRVFANDVEAVELDWIKRVKIIKDTASALSYLHHDYHPPVVHRDISSNNILLNLDLEACISNFGTARLLDPDSSNQTMLVGTYGYVAPVTYLLMISKSTAITSEQSASCEGYYFRHNNRLCLLEVESEVLTDDEERVSRVSVSEKNRTRSSPNNLDLSDHRSFPLPQIVEIEQKSEDPHALNQFEGIL</sequence>
<dbReference type="InterPro" id="IPR008266">
    <property type="entry name" value="Tyr_kinase_AS"/>
</dbReference>
<name>A0ABR2CX89_9ROSI</name>
<comment type="catalytic activity">
    <reaction evidence="7">
        <text>L-threonyl-[protein] + ATP = O-phospho-L-threonyl-[protein] + ADP + H(+)</text>
        <dbReference type="Rhea" id="RHEA:46608"/>
        <dbReference type="Rhea" id="RHEA-COMP:11060"/>
        <dbReference type="Rhea" id="RHEA-COMP:11605"/>
        <dbReference type="ChEBI" id="CHEBI:15378"/>
        <dbReference type="ChEBI" id="CHEBI:30013"/>
        <dbReference type="ChEBI" id="CHEBI:30616"/>
        <dbReference type="ChEBI" id="CHEBI:61977"/>
        <dbReference type="ChEBI" id="CHEBI:456216"/>
        <dbReference type="EC" id="2.7.11.1"/>
    </reaction>
</comment>
<keyword evidence="3" id="KW-0808">Transferase</keyword>
<dbReference type="SUPFAM" id="SSF56112">
    <property type="entry name" value="Protein kinase-like (PK-like)"/>
    <property type="match status" value="1"/>
</dbReference>
<evidence type="ECO:0000256" key="3">
    <source>
        <dbReference type="ARBA" id="ARBA00022679"/>
    </source>
</evidence>
<feature type="region of interest" description="Disordered" evidence="9">
    <location>
        <begin position="148"/>
        <end position="173"/>
    </location>
</feature>
<dbReference type="Proteomes" id="UP001472677">
    <property type="component" value="Unassembled WGS sequence"/>
</dbReference>
<dbReference type="EMBL" id="JBBPBM010000041">
    <property type="protein sequence ID" value="KAK8524787.1"/>
    <property type="molecule type" value="Genomic_DNA"/>
</dbReference>
<evidence type="ECO:0000259" key="10">
    <source>
        <dbReference type="PROSITE" id="PS50011"/>
    </source>
</evidence>
<evidence type="ECO:0000256" key="9">
    <source>
        <dbReference type="SAM" id="MobiDB-lite"/>
    </source>
</evidence>
<evidence type="ECO:0000313" key="11">
    <source>
        <dbReference type="EMBL" id="KAK8524787.1"/>
    </source>
</evidence>
<keyword evidence="4" id="KW-0547">Nucleotide-binding</keyword>
<evidence type="ECO:0000256" key="6">
    <source>
        <dbReference type="ARBA" id="ARBA00022840"/>
    </source>
</evidence>
<dbReference type="InterPro" id="IPR051420">
    <property type="entry name" value="Ser_Thr_Kinases_DiverseReg"/>
</dbReference>
<feature type="domain" description="Protein kinase" evidence="10">
    <location>
        <begin position="1"/>
        <end position="201"/>
    </location>
</feature>
<dbReference type="InterPro" id="IPR000719">
    <property type="entry name" value="Prot_kinase_dom"/>
</dbReference>
<accession>A0ABR2CX89</accession>
<evidence type="ECO:0000256" key="2">
    <source>
        <dbReference type="ARBA" id="ARBA00022527"/>
    </source>
</evidence>
<feature type="compositionally biased region" description="Basic and acidic residues" evidence="9">
    <location>
        <begin position="149"/>
        <end position="160"/>
    </location>
</feature>
<keyword evidence="5" id="KW-0418">Kinase</keyword>
<dbReference type="PANTHER" id="PTHR48005:SF16">
    <property type="entry name" value="MDIS1-INTERACTING RECEPTOR LIKE KINASE 2-LIKE ISOFORM X1"/>
    <property type="match status" value="1"/>
</dbReference>
<evidence type="ECO:0000256" key="8">
    <source>
        <dbReference type="ARBA" id="ARBA00048679"/>
    </source>
</evidence>
<dbReference type="InterPro" id="IPR011009">
    <property type="entry name" value="Kinase-like_dom_sf"/>
</dbReference>
<comment type="caution">
    <text evidence="11">The sequence shown here is derived from an EMBL/GenBank/DDBJ whole genome shotgun (WGS) entry which is preliminary data.</text>
</comment>
<gene>
    <name evidence="11" type="ORF">V6N12_029642</name>
</gene>
<dbReference type="PROSITE" id="PS00109">
    <property type="entry name" value="PROTEIN_KINASE_TYR"/>
    <property type="match status" value="1"/>
</dbReference>
<evidence type="ECO:0000256" key="4">
    <source>
        <dbReference type="ARBA" id="ARBA00022741"/>
    </source>
</evidence>
<keyword evidence="6" id="KW-0067">ATP-binding</keyword>
<dbReference type="PROSITE" id="PS50011">
    <property type="entry name" value="PROTEIN_KINASE_DOM"/>
    <property type="match status" value="1"/>
</dbReference>
<evidence type="ECO:0000256" key="5">
    <source>
        <dbReference type="ARBA" id="ARBA00022777"/>
    </source>
</evidence>
<dbReference type="EC" id="2.7.11.1" evidence="1"/>
<evidence type="ECO:0000256" key="7">
    <source>
        <dbReference type="ARBA" id="ARBA00047899"/>
    </source>
</evidence>